<reference evidence="1 2" key="1">
    <citation type="submission" date="2019-01" db="EMBL/GenBank/DDBJ databases">
        <title>Genome sequencing of the rare red list fungi Fomitopsis rosea.</title>
        <authorList>
            <person name="Buettner E."/>
            <person name="Kellner H."/>
        </authorList>
    </citation>
    <scope>NUCLEOTIDE SEQUENCE [LARGE SCALE GENOMIC DNA]</scope>
    <source>
        <strain evidence="1 2">DSM 105464</strain>
    </source>
</reference>
<name>A0A4Y9Y770_9APHY</name>
<dbReference type="EMBL" id="SEKV01000375">
    <property type="protein sequence ID" value="TFY58195.1"/>
    <property type="molecule type" value="Genomic_DNA"/>
</dbReference>
<organism evidence="1 2">
    <name type="scientific">Rhodofomes roseus</name>
    <dbReference type="NCBI Taxonomy" id="34475"/>
    <lineage>
        <taxon>Eukaryota</taxon>
        <taxon>Fungi</taxon>
        <taxon>Dikarya</taxon>
        <taxon>Basidiomycota</taxon>
        <taxon>Agaricomycotina</taxon>
        <taxon>Agaricomycetes</taxon>
        <taxon>Polyporales</taxon>
        <taxon>Rhodofomes</taxon>
    </lineage>
</organism>
<proteinExistence type="predicted"/>
<dbReference type="Proteomes" id="UP000298390">
    <property type="component" value="Unassembled WGS sequence"/>
</dbReference>
<dbReference type="AlphaFoldDB" id="A0A4Y9Y770"/>
<protein>
    <submittedName>
        <fullName evidence="1">Uncharacterized protein</fullName>
    </submittedName>
</protein>
<evidence type="ECO:0000313" key="2">
    <source>
        <dbReference type="Proteomes" id="UP000298390"/>
    </source>
</evidence>
<evidence type="ECO:0000313" key="1">
    <source>
        <dbReference type="EMBL" id="TFY58195.1"/>
    </source>
</evidence>
<comment type="caution">
    <text evidence="1">The sequence shown here is derived from an EMBL/GenBank/DDBJ whole genome shotgun (WGS) entry which is preliminary data.</text>
</comment>
<dbReference type="STRING" id="34475.A0A4Y9Y770"/>
<accession>A0A4Y9Y770</accession>
<gene>
    <name evidence="1" type="ORF">EVJ58_g6564</name>
</gene>
<sequence length="349" mass="38726">MNATLYVREQLDSSGPDPAHAQAYKIHRQGLLGIPAEGRRDSDSGSVSVEKNAKDFFGPTAPVVSTQTVRAWKPGNRYSTHSKLGGVGAREHYNHKAQARYNFFYQVSNQDHARFRGEAASWFKDLVNVRREPESLACCWRSLEDTASCNGTAQLIDLHFSLPIMFIIEIGSDADKTWDFPPALDPLSQDEDEGANPSLPITAGRQVEYDLVGRLFYDEMRGHFFCQSVGVPDLSVYEYDGLASKGIRRFKSGGGAADLAGPYFEPPRNSCTQAVVYHLRGGKHAQETLSSHQRSLVERYHALRITTDEYGPGVQLQKPGFAIVPVENRPWLRSFPSRGGTLEYEAGVA</sequence>